<keyword evidence="1" id="KW-0812">Transmembrane</keyword>
<evidence type="ECO:0000313" key="3">
    <source>
        <dbReference type="Proteomes" id="UP000697472"/>
    </source>
</evidence>
<feature type="transmembrane region" description="Helical" evidence="1">
    <location>
        <begin position="185"/>
        <end position="207"/>
    </location>
</feature>
<accession>A0ABS2PRW0</accession>
<feature type="transmembrane region" description="Helical" evidence="1">
    <location>
        <begin position="38"/>
        <end position="58"/>
    </location>
</feature>
<evidence type="ECO:0000256" key="1">
    <source>
        <dbReference type="SAM" id="Phobius"/>
    </source>
</evidence>
<gene>
    <name evidence="2" type="ORF">JOC28_001060</name>
</gene>
<feature type="transmembrane region" description="Helical" evidence="1">
    <location>
        <begin position="141"/>
        <end position="158"/>
    </location>
</feature>
<feature type="transmembrane region" description="Helical" evidence="1">
    <location>
        <begin position="219"/>
        <end position="248"/>
    </location>
</feature>
<organism evidence="2 3">
    <name type="scientific">Streptococcus loxodontisalivarius</name>
    <dbReference type="NCBI Taxonomy" id="1349415"/>
    <lineage>
        <taxon>Bacteria</taxon>
        <taxon>Bacillati</taxon>
        <taxon>Bacillota</taxon>
        <taxon>Bacilli</taxon>
        <taxon>Lactobacillales</taxon>
        <taxon>Streptococcaceae</taxon>
        <taxon>Streptococcus</taxon>
    </lineage>
</organism>
<dbReference type="EMBL" id="JAFBEH010000019">
    <property type="protein sequence ID" value="MBM7642762.1"/>
    <property type="molecule type" value="Genomic_DNA"/>
</dbReference>
<name>A0ABS2PRW0_9STRE</name>
<keyword evidence="1" id="KW-1133">Transmembrane helix</keyword>
<feature type="transmembrane region" description="Helical" evidence="1">
    <location>
        <begin position="78"/>
        <end position="97"/>
    </location>
</feature>
<keyword evidence="1" id="KW-0472">Membrane</keyword>
<reference evidence="2 3" key="1">
    <citation type="submission" date="2021-01" db="EMBL/GenBank/DDBJ databases">
        <title>Genomic Encyclopedia of Type Strains, Phase IV (KMG-IV): sequencing the most valuable type-strain genomes for metagenomic binning, comparative biology and taxonomic classification.</title>
        <authorList>
            <person name="Goeker M."/>
        </authorList>
    </citation>
    <scope>NUCLEOTIDE SEQUENCE [LARGE SCALE GENOMIC DNA]</scope>
    <source>
        <strain evidence="2 3">DSM 27382</strain>
    </source>
</reference>
<feature type="transmembrane region" description="Helical" evidence="1">
    <location>
        <begin position="118"/>
        <end position="135"/>
    </location>
</feature>
<protein>
    <submittedName>
        <fullName evidence="2">Uncharacterized protein</fullName>
    </submittedName>
</protein>
<keyword evidence="3" id="KW-1185">Reference proteome</keyword>
<evidence type="ECO:0000313" key="2">
    <source>
        <dbReference type="EMBL" id="MBM7642762.1"/>
    </source>
</evidence>
<dbReference type="RefSeq" id="WP_205009603.1">
    <property type="nucleotide sequence ID" value="NZ_JAFBEH010000019.1"/>
</dbReference>
<comment type="caution">
    <text evidence="2">The sequence shown here is derived from an EMBL/GenBank/DDBJ whole genome shotgun (WGS) entry which is preliminary data.</text>
</comment>
<sequence>MKRLFQADFEESLNLLDDEFLQYIQKDKAGTMTPFKTILSYILFIIGVLLIFVMYYLTNSTFTNGTNEMSVQPLAINILPMWLFYLSISIIIIIWVWTKFKRIRILQIEFGSITTNNYLICLILTVNLFFTFLFGKLLGPILLVIFTCFIILVTIIAYRRSKERFLKVLYSTNDSESNFDKKLKILTKILTILMPFVIILNSIFSFIHGQNGNLIELIFIIGMWGFFNCLVVFVQFYLMLPYFLLAYYKFKYSEDYRNFEGKTKEEWYGKKSVF</sequence>
<dbReference type="Proteomes" id="UP000697472">
    <property type="component" value="Unassembled WGS sequence"/>
</dbReference>
<proteinExistence type="predicted"/>